<protein>
    <submittedName>
        <fullName evidence="1">Uncharacterized protein</fullName>
    </submittedName>
</protein>
<evidence type="ECO:0000313" key="2">
    <source>
        <dbReference type="Proteomes" id="UP000235672"/>
    </source>
</evidence>
<sequence>MLSRDKDGTQCGHCIGQGESLTNRQLPKGLEKDVYTLFRLLPDYNRILGENRDIKVKDLVVEDLEKVITAAIVSNKLYYRAHSSQAVRIQCDLKCKYVSSDPFSPYKEIIALFYSTTDMREVVEKVKKRTVKLNRFCESELFI</sequence>
<evidence type="ECO:0000313" key="1">
    <source>
        <dbReference type="EMBL" id="PMD16286.1"/>
    </source>
</evidence>
<accession>A0A2J6PQU2</accession>
<organism evidence="1 2">
    <name type="scientific">Hyaloscypha hepaticicola</name>
    <dbReference type="NCBI Taxonomy" id="2082293"/>
    <lineage>
        <taxon>Eukaryota</taxon>
        <taxon>Fungi</taxon>
        <taxon>Dikarya</taxon>
        <taxon>Ascomycota</taxon>
        <taxon>Pezizomycotina</taxon>
        <taxon>Leotiomycetes</taxon>
        <taxon>Helotiales</taxon>
        <taxon>Hyaloscyphaceae</taxon>
        <taxon>Hyaloscypha</taxon>
    </lineage>
</organism>
<name>A0A2J6PQU2_9HELO</name>
<dbReference type="Proteomes" id="UP000235672">
    <property type="component" value="Unassembled WGS sequence"/>
</dbReference>
<gene>
    <name evidence="1" type="ORF">NA56DRAFT_663072</name>
</gene>
<reference evidence="1 2" key="1">
    <citation type="submission" date="2016-05" db="EMBL/GenBank/DDBJ databases">
        <title>A degradative enzymes factory behind the ericoid mycorrhizal symbiosis.</title>
        <authorList>
            <consortium name="DOE Joint Genome Institute"/>
            <person name="Martino E."/>
            <person name="Morin E."/>
            <person name="Grelet G."/>
            <person name="Kuo A."/>
            <person name="Kohler A."/>
            <person name="Daghino S."/>
            <person name="Barry K."/>
            <person name="Choi C."/>
            <person name="Cichocki N."/>
            <person name="Clum A."/>
            <person name="Copeland A."/>
            <person name="Hainaut M."/>
            <person name="Haridas S."/>
            <person name="Labutti K."/>
            <person name="Lindquist E."/>
            <person name="Lipzen A."/>
            <person name="Khouja H.-R."/>
            <person name="Murat C."/>
            <person name="Ohm R."/>
            <person name="Olson A."/>
            <person name="Spatafora J."/>
            <person name="Veneault-Fourrey C."/>
            <person name="Henrissat B."/>
            <person name="Grigoriev I."/>
            <person name="Martin F."/>
            <person name="Perotto S."/>
        </authorList>
    </citation>
    <scope>NUCLEOTIDE SEQUENCE [LARGE SCALE GENOMIC DNA]</scope>
    <source>
        <strain evidence="1 2">UAMH 7357</strain>
    </source>
</reference>
<dbReference type="EMBL" id="KZ613506">
    <property type="protein sequence ID" value="PMD16286.1"/>
    <property type="molecule type" value="Genomic_DNA"/>
</dbReference>
<dbReference type="AlphaFoldDB" id="A0A2J6PQU2"/>
<proteinExistence type="predicted"/>
<keyword evidence="2" id="KW-1185">Reference proteome</keyword>